<evidence type="ECO:0000259" key="2">
    <source>
        <dbReference type="Pfam" id="PF00582"/>
    </source>
</evidence>
<dbReference type="Pfam" id="PF00582">
    <property type="entry name" value="Usp"/>
    <property type="match status" value="1"/>
</dbReference>
<feature type="compositionally biased region" description="Polar residues" evidence="1">
    <location>
        <begin position="94"/>
        <end position="116"/>
    </location>
</feature>
<dbReference type="PRINTS" id="PR01438">
    <property type="entry name" value="UNVRSLSTRESS"/>
</dbReference>
<dbReference type="Gene3D" id="3.40.50.620">
    <property type="entry name" value="HUPs"/>
    <property type="match status" value="1"/>
</dbReference>
<organism evidence="3 4">
    <name type="scientific">Austropuccinia psidii MF-1</name>
    <dbReference type="NCBI Taxonomy" id="1389203"/>
    <lineage>
        <taxon>Eukaryota</taxon>
        <taxon>Fungi</taxon>
        <taxon>Dikarya</taxon>
        <taxon>Basidiomycota</taxon>
        <taxon>Pucciniomycotina</taxon>
        <taxon>Pucciniomycetes</taxon>
        <taxon>Pucciniales</taxon>
        <taxon>Sphaerophragmiaceae</taxon>
        <taxon>Austropuccinia</taxon>
    </lineage>
</organism>
<sequence>MKLILQKSLNSLSSFDNQPSTPKEPKEDHLPKSSSQPSSPQKFSFNFQNQPQLNSALPSITLFTSPHNPLQLTTINPTLKPANSNHKRSPSLLDFQNHSSNQNHNCRSNKVIQSFHPSSRSPSPASNPNTPRLHSTSQDHPQSDLDSPIDIGSNLSIHSDSDSDSINSNSEKSSDDQNSQDSNQSQHDQIIANTHANSSSITPIDFLQKSHQPIPFLDQAPNITSPPPLPISFSTFNSSNHSDSENKCLNRKSSLHRRKSSLGSHPNLPLLVSRPIYEKNRCTITIEHGNQNQAAQQAERTRFYLVACDLSDESKYAIEWAIGTVLRQGDECFIIMIIETDSKFDLNSGEGSAAEKTAKIRNQKDHQEKATLLVKEAPALLERTGLNVKVACQVIHARNTKHMLVDCIDFLEPNLVVVGSRGLTSLKWNLMGSVSHYLVQKSSVPVMVARRTLRTIPKVYKKKKTVPNCPPKKLHEAILDNNLKLDNSCLKSVGEINEQTDGIPEND</sequence>
<gene>
    <name evidence="3" type="ORF">O181_074665</name>
</gene>
<feature type="compositionally biased region" description="Polar residues" evidence="1">
    <location>
        <begin position="72"/>
        <end position="84"/>
    </location>
</feature>
<dbReference type="InterPro" id="IPR014729">
    <property type="entry name" value="Rossmann-like_a/b/a_fold"/>
</dbReference>
<feature type="compositionally biased region" description="Low complexity" evidence="1">
    <location>
        <begin position="32"/>
        <end position="51"/>
    </location>
</feature>
<dbReference type="CDD" id="cd23659">
    <property type="entry name" value="USP_At3g01520-like"/>
    <property type="match status" value="1"/>
</dbReference>
<proteinExistence type="predicted"/>
<dbReference type="Proteomes" id="UP000765509">
    <property type="component" value="Unassembled WGS sequence"/>
</dbReference>
<feature type="compositionally biased region" description="Polar residues" evidence="1">
    <location>
        <begin position="7"/>
        <end position="21"/>
    </location>
</feature>
<dbReference type="SUPFAM" id="SSF52402">
    <property type="entry name" value="Adenine nucleotide alpha hydrolases-like"/>
    <property type="match status" value="1"/>
</dbReference>
<dbReference type="PANTHER" id="PTHR46100">
    <property type="entry name" value="IMP2'P"/>
    <property type="match status" value="1"/>
</dbReference>
<feature type="compositionally biased region" description="Low complexity" evidence="1">
    <location>
        <begin position="117"/>
        <end position="132"/>
    </location>
</feature>
<dbReference type="InterPro" id="IPR006015">
    <property type="entry name" value="Universal_stress_UspA"/>
</dbReference>
<dbReference type="OrthoDB" id="992776at2759"/>
<dbReference type="PANTHER" id="PTHR46100:SF4">
    <property type="entry name" value="USPA DOMAIN-CONTAINING PROTEIN"/>
    <property type="match status" value="1"/>
</dbReference>
<accession>A0A9Q3FCV7</accession>
<feature type="region of interest" description="Disordered" evidence="1">
    <location>
        <begin position="1"/>
        <end position="51"/>
    </location>
</feature>
<dbReference type="InterPro" id="IPR006016">
    <property type="entry name" value="UspA"/>
</dbReference>
<evidence type="ECO:0000256" key="1">
    <source>
        <dbReference type="SAM" id="MobiDB-lite"/>
    </source>
</evidence>
<protein>
    <recommendedName>
        <fullName evidence="2">UspA domain-containing protein</fullName>
    </recommendedName>
</protein>
<dbReference type="AlphaFoldDB" id="A0A9Q3FCV7"/>
<dbReference type="EMBL" id="AVOT02039839">
    <property type="protein sequence ID" value="MBW0534950.1"/>
    <property type="molecule type" value="Genomic_DNA"/>
</dbReference>
<evidence type="ECO:0000313" key="3">
    <source>
        <dbReference type="EMBL" id="MBW0534950.1"/>
    </source>
</evidence>
<reference evidence="3" key="1">
    <citation type="submission" date="2021-03" db="EMBL/GenBank/DDBJ databases">
        <title>Draft genome sequence of rust myrtle Austropuccinia psidii MF-1, a brazilian biotype.</title>
        <authorList>
            <person name="Quecine M.C."/>
            <person name="Pachon D.M.R."/>
            <person name="Bonatelli M.L."/>
            <person name="Correr F.H."/>
            <person name="Franceschini L.M."/>
            <person name="Leite T.F."/>
            <person name="Margarido G.R.A."/>
            <person name="Almeida C.A."/>
            <person name="Ferrarezi J.A."/>
            <person name="Labate C.A."/>
        </authorList>
    </citation>
    <scope>NUCLEOTIDE SEQUENCE</scope>
    <source>
        <strain evidence="3">MF-1</strain>
    </source>
</reference>
<name>A0A9Q3FCV7_9BASI</name>
<comment type="caution">
    <text evidence="3">The sequence shown here is derived from an EMBL/GenBank/DDBJ whole genome shotgun (WGS) entry which is preliminary data.</text>
</comment>
<feature type="compositionally biased region" description="Low complexity" evidence="1">
    <location>
        <begin position="153"/>
        <end position="187"/>
    </location>
</feature>
<keyword evidence="4" id="KW-1185">Reference proteome</keyword>
<evidence type="ECO:0000313" key="4">
    <source>
        <dbReference type="Proteomes" id="UP000765509"/>
    </source>
</evidence>
<feature type="domain" description="UspA" evidence="2">
    <location>
        <begin position="305"/>
        <end position="450"/>
    </location>
</feature>
<feature type="region of interest" description="Disordered" evidence="1">
    <location>
        <begin position="72"/>
        <end position="187"/>
    </location>
</feature>